<protein>
    <recommendedName>
        <fullName evidence="3">Transmembrane protein 135 N-terminal domain-containing protein</fullName>
    </recommendedName>
</protein>
<comment type="caution">
    <text evidence="1">The sequence shown here is derived from an EMBL/GenBank/DDBJ whole genome shotgun (WGS) entry which is preliminary data.</text>
</comment>
<dbReference type="Proteomes" id="UP000807025">
    <property type="component" value="Unassembled WGS sequence"/>
</dbReference>
<evidence type="ECO:0000313" key="2">
    <source>
        <dbReference type="Proteomes" id="UP000807025"/>
    </source>
</evidence>
<dbReference type="PANTHER" id="PTHR12459:SF15">
    <property type="entry name" value="TRANSMEMBRANE PROTEIN 135"/>
    <property type="match status" value="1"/>
</dbReference>
<dbReference type="OrthoDB" id="4021778at2759"/>
<accession>A0A9P5ZNQ3</accession>
<sequence length="570" mass="62270">MKWKNLVDRLPGLPDDPSHIAHVTLRTYSLALSLSLGPSLLPFVLSRVAPRSTGSTKYNGRALLKVLRRELGHDGFAFAMTLAIAGGEALNRYFSAEAYAEVPAESNPTAEPRPTFHSLLARLSAAQRTFVANLVSSAISILLIQAGRDRSLRLRNNPPSMDAIPLTVSIPHSSRSGVAVPSPTLDLTLLLLVRAIDSLCQSFVFTRCNNASEKSTQPTKIPDETDDVQEEEKQLRRRRLGLTTRIDALVFWACGARIMWCFFYRPERLPRAYVKWISSLAAVDPRLPKALRAIRTGRWSYIHCSPKESHLLTSLSQDLGYPPAWGDPSALPAFGGPAANVTWAEMGVHNRSGIGGIPCELVHGGITSRFGLDGSCTANAAVRGAYAFAEAMAIYLPVHLLPVVLGRPSSLLQPHKAISVLLGAARSATFLSTFVSSYYFTVCVTRTLAFARLFPSVSHDFWDGPYGCIMAACLTCGSSIWIENGRRRGEMALYVLPRAIRTLLPNSWLRGNRPLARGLERLVFVLSFATLITGAMHKPHSLRGLSKWTAAFILKGPRAGFGKTGDQISN</sequence>
<organism evidence="1 2">
    <name type="scientific">Pleurotus eryngii</name>
    <name type="common">Boletus of the steppes</name>
    <dbReference type="NCBI Taxonomy" id="5323"/>
    <lineage>
        <taxon>Eukaryota</taxon>
        <taxon>Fungi</taxon>
        <taxon>Dikarya</taxon>
        <taxon>Basidiomycota</taxon>
        <taxon>Agaricomycotina</taxon>
        <taxon>Agaricomycetes</taxon>
        <taxon>Agaricomycetidae</taxon>
        <taxon>Agaricales</taxon>
        <taxon>Pleurotineae</taxon>
        <taxon>Pleurotaceae</taxon>
        <taxon>Pleurotus</taxon>
    </lineage>
</organism>
<reference evidence="1" key="1">
    <citation type="submission" date="2020-11" db="EMBL/GenBank/DDBJ databases">
        <authorList>
            <consortium name="DOE Joint Genome Institute"/>
            <person name="Ahrendt S."/>
            <person name="Riley R."/>
            <person name="Andreopoulos W."/>
            <person name="Labutti K."/>
            <person name="Pangilinan J."/>
            <person name="Ruiz-Duenas F.J."/>
            <person name="Barrasa J.M."/>
            <person name="Sanchez-Garcia M."/>
            <person name="Camarero S."/>
            <person name="Miyauchi S."/>
            <person name="Serrano A."/>
            <person name="Linde D."/>
            <person name="Babiker R."/>
            <person name="Drula E."/>
            <person name="Ayuso-Fernandez I."/>
            <person name="Pacheco R."/>
            <person name="Padilla G."/>
            <person name="Ferreira P."/>
            <person name="Barriuso J."/>
            <person name="Kellner H."/>
            <person name="Castanera R."/>
            <person name="Alfaro M."/>
            <person name="Ramirez L."/>
            <person name="Pisabarro A.G."/>
            <person name="Kuo A."/>
            <person name="Tritt A."/>
            <person name="Lipzen A."/>
            <person name="He G."/>
            <person name="Yan M."/>
            <person name="Ng V."/>
            <person name="Cullen D."/>
            <person name="Martin F."/>
            <person name="Rosso M.-N."/>
            <person name="Henrissat B."/>
            <person name="Hibbett D."/>
            <person name="Martinez A.T."/>
            <person name="Grigoriev I.V."/>
        </authorList>
    </citation>
    <scope>NUCLEOTIDE SEQUENCE</scope>
    <source>
        <strain evidence="1">ATCC 90797</strain>
    </source>
</reference>
<dbReference type="InterPro" id="IPR026749">
    <property type="entry name" value="Tmem135"/>
</dbReference>
<dbReference type="EMBL" id="MU154664">
    <property type="protein sequence ID" value="KAF9489629.1"/>
    <property type="molecule type" value="Genomic_DNA"/>
</dbReference>
<gene>
    <name evidence="1" type="ORF">BDN71DRAFT_1455756</name>
</gene>
<dbReference type="AlphaFoldDB" id="A0A9P5ZNQ3"/>
<keyword evidence="2" id="KW-1185">Reference proteome</keyword>
<evidence type="ECO:0008006" key="3">
    <source>
        <dbReference type="Google" id="ProtNLM"/>
    </source>
</evidence>
<proteinExistence type="predicted"/>
<name>A0A9P5ZNQ3_PLEER</name>
<dbReference type="PANTHER" id="PTHR12459">
    <property type="entry name" value="TRANSMEMBRANE PROTEIN 135-RELATED"/>
    <property type="match status" value="1"/>
</dbReference>
<evidence type="ECO:0000313" key="1">
    <source>
        <dbReference type="EMBL" id="KAF9489629.1"/>
    </source>
</evidence>